<feature type="compositionally biased region" description="Polar residues" evidence="1">
    <location>
        <begin position="482"/>
        <end position="495"/>
    </location>
</feature>
<evidence type="ECO:0000313" key="3">
    <source>
        <dbReference type="EMBL" id="KAK8045157.1"/>
    </source>
</evidence>
<feature type="signal peptide" evidence="2">
    <location>
        <begin position="1"/>
        <end position="21"/>
    </location>
</feature>
<protein>
    <submittedName>
        <fullName evidence="3">Uncharacterized protein</fullName>
    </submittedName>
</protein>
<feature type="compositionally biased region" description="Low complexity" evidence="1">
    <location>
        <begin position="472"/>
        <end position="481"/>
    </location>
</feature>
<feature type="region of interest" description="Disordered" evidence="1">
    <location>
        <begin position="232"/>
        <end position="295"/>
    </location>
</feature>
<accession>A0ABR1TFH3</accession>
<feature type="compositionally biased region" description="Low complexity" evidence="1">
    <location>
        <begin position="249"/>
        <end position="260"/>
    </location>
</feature>
<feature type="compositionally biased region" description="Polar residues" evidence="1">
    <location>
        <begin position="392"/>
        <end position="415"/>
    </location>
</feature>
<evidence type="ECO:0000313" key="4">
    <source>
        <dbReference type="Proteomes" id="UP001444661"/>
    </source>
</evidence>
<dbReference type="EMBL" id="JAQQWK010000003">
    <property type="protein sequence ID" value="KAK8045157.1"/>
    <property type="molecule type" value="Genomic_DNA"/>
</dbReference>
<feature type="compositionally biased region" description="Polar residues" evidence="1">
    <location>
        <begin position="347"/>
        <end position="364"/>
    </location>
</feature>
<evidence type="ECO:0000256" key="2">
    <source>
        <dbReference type="SAM" id="SignalP"/>
    </source>
</evidence>
<gene>
    <name evidence="3" type="ORF">PG993_005181</name>
</gene>
<reference evidence="3 4" key="1">
    <citation type="submission" date="2023-01" db="EMBL/GenBank/DDBJ databases">
        <title>Analysis of 21 Apiospora genomes using comparative genomics revels a genus with tremendous synthesis potential of carbohydrate active enzymes and secondary metabolites.</title>
        <authorList>
            <person name="Sorensen T."/>
        </authorList>
    </citation>
    <scope>NUCLEOTIDE SEQUENCE [LARGE SCALE GENOMIC DNA]</scope>
    <source>
        <strain evidence="3 4">CBS 33761</strain>
    </source>
</reference>
<proteinExistence type="predicted"/>
<feature type="region of interest" description="Disordered" evidence="1">
    <location>
        <begin position="30"/>
        <end position="51"/>
    </location>
</feature>
<keyword evidence="4" id="KW-1185">Reference proteome</keyword>
<name>A0ABR1TFH3_9PEZI</name>
<feature type="region of interest" description="Disordered" evidence="1">
    <location>
        <begin position="472"/>
        <end position="533"/>
    </location>
</feature>
<feature type="compositionally biased region" description="Low complexity" evidence="1">
    <location>
        <begin position="501"/>
        <end position="514"/>
    </location>
</feature>
<feature type="region of interest" description="Disordered" evidence="1">
    <location>
        <begin position="347"/>
        <end position="415"/>
    </location>
</feature>
<keyword evidence="2" id="KW-0732">Signal</keyword>
<feature type="chain" id="PRO_5046971441" evidence="2">
    <location>
        <begin position="22"/>
        <end position="533"/>
    </location>
</feature>
<dbReference type="Proteomes" id="UP001444661">
    <property type="component" value="Unassembled WGS sequence"/>
</dbReference>
<comment type="caution">
    <text evidence="3">The sequence shown here is derived from an EMBL/GenBank/DDBJ whole genome shotgun (WGS) entry which is preliminary data.</text>
</comment>
<organism evidence="3 4">
    <name type="scientific">Apiospora rasikravindrae</name>
    <dbReference type="NCBI Taxonomy" id="990691"/>
    <lineage>
        <taxon>Eukaryota</taxon>
        <taxon>Fungi</taxon>
        <taxon>Dikarya</taxon>
        <taxon>Ascomycota</taxon>
        <taxon>Pezizomycotina</taxon>
        <taxon>Sordariomycetes</taxon>
        <taxon>Xylariomycetidae</taxon>
        <taxon>Amphisphaeriales</taxon>
        <taxon>Apiosporaceae</taxon>
        <taxon>Apiospora</taxon>
    </lineage>
</organism>
<evidence type="ECO:0000256" key="1">
    <source>
        <dbReference type="SAM" id="MobiDB-lite"/>
    </source>
</evidence>
<sequence>MKVRFELTAALVASSVHLAQCDNVRAVARDQGAGPPRLGMPHPRQASSSLHQQRDGAACDIASIRAATERIQQLLSEFCNVSAAAVEQLESMETLLQNMGGAADDFYSSSSVTYSAGGHSHTTSASPSRGLTSTPAPVVLGGSETGLKDATTISGSSILTSTAVDSNQIESSKSTWGSASTERIAMTSTLSLTTNISDVVGSAQTLSRSSTGTPKSFATVISTAILPDSSQIRSSRAGWESQRATKAVTTSSSTPPSSTTRSLGAGLTASNPAPDRASGGSSHAGDQVGSATGGFDRESTVTIIPTETRIITVFITSRASFVDLISSLTSSFLKIDPVISISSTVADTKPSINSQRIPSSSATASRGRDRSRNGSGSSSGPPTAKATGKPLLSNTTSANGSFSTTPTSNYLSSTEVSGTTLLSTSNIRFTNTSSSSRSVTTVTSFLNLATRSHSSLGGSSSIVSASSAVTTTSSIRGSITTMPSFHDTSVDSRGSTGAVMSASASVTLSHSSPSDEGCCGSGYATRPQNSSRN</sequence>